<protein>
    <submittedName>
        <fullName evidence="2">Nuclear transport factor 2 family protein</fullName>
    </submittedName>
</protein>
<feature type="domain" description="SnoaL-like" evidence="1">
    <location>
        <begin position="4"/>
        <end position="129"/>
    </location>
</feature>
<organism evidence="2 3">
    <name type="scientific">Nocardia stercoris</name>
    <dbReference type="NCBI Taxonomy" id="2483361"/>
    <lineage>
        <taxon>Bacteria</taxon>
        <taxon>Bacillati</taxon>
        <taxon>Actinomycetota</taxon>
        <taxon>Actinomycetes</taxon>
        <taxon>Mycobacteriales</taxon>
        <taxon>Nocardiaceae</taxon>
        <taxon>Nocardia</taxon>
    </lineage>
</organism>
<evidence type="ECO:0000313" key="2">
    <source>
        <dbReference type="EMBL" id="RMI28901.1"/>
    </source>
</evidence>
<evidence type="ECO:0000313" key="3">
    <source>
        <dbReference type="Proteomes" id="UP000279275"/>
    </source>
</evidence>
<dbReference type="AlphaFoldDB" id="A0A3M2KUR8"/>
<dbReference type="RefSeq" id="WP_122191064.1">
    <property type="nucleotide sequence ID" value="NZ_RFFH01000017.1"/>
</dbReference>
<gene>
    <name evidence="2" type="ORF">EBN03_27530</name>
</gene>
<evidence type="ECO:0000259" key="1">
    <source>
        <dbReference type="Pfam" id="PF13577"/>
    </source>
</evidence>
<sequence length="145" mass="15659">MASTQDRLDIIETCTRMAWYADHRECERLGEIFADATVLDYTSLNGGEPVTVSPEQIGSAWAQALGRFEATQHLITNHLVTVAGDAAVCTAAFQATHRKGTPLGASLWTLGGIYRFELTRTGETWKIAAVVMTATWGDGNQGLVG</sequence>
<dbReference type="Proteomes" id="UP000279275">
    <property type="component" value="Unassembled WGS sequence"/>
</dbReference>
<comment type="caution">
    <text evidence="2">The sequence shown here is derived from an EMBL/GenBank/DDBJ whole genome shotgun (WGS) entry which is preliminary data.</text>
</comment>
<name>A0A3M2KUR8_9NOCA</name>
<dbReference type="InterPro" id="IPR032710">
    <property type="entry name" value="NTF2-like_dom_sf"/>
</dbReference>
<reference evidence="2 3" key="1">
    <citation type="submission" date="2018-10" db="EMBL/GenBank/DDBJ databases">
        <title>Isolation from cow dung.</title>
        <authorList>
            <person name="Ling L."/>
        </authorList>
    </citation>
    <scope>NUCLEOTIDE SEQUENCE [LARGE SCALE GENOMIC DNA]</scope>
    <source>
        <strain evidence="2 3">NEAU-LL90</strain>
    </source>
</reference>
<dbReference type="EMBL" id="RFFH01000017">
    <property type="protein sequence ID" value="RMI28901.1"/>
    <property type="molecule type" value="Genomic_DNA"/>
</dbReference>
<accession>A0A3M2KUR8</accession>
<proteinExistence type="predicted"/>
<dbReference type="Pfam" id="PF13577">
    <property type="entry name" value="SnoaL_4"/>
    <property type="match status" value="1"/>
</dbReference>
<dbReference type="SUPFAM" id="SSF54427">
    <property type="entry name" value="NTF2-like"/>
    <property type="match status" value="1"/>
</dbReference>
<dbReference type="OrthoDB" id="981191at2"/>
<dbReference type="CDD" id="cd00531">
    <property type="entry name" value="NTF2_like"/>
    <property type="match status" value="1"/>
</dbReference>
<keyword evidence="3" id="KW-1185">Reference proteome</keyword>
<dbReference type="InterPro" id="IPR037401">
    <property type="entry name" value="SnoaL-like"/>
</dbReference>
<dbReference type="Gene3D" id="3.10.450.50">
    <property type="match status" value="1"/>
</dbReference>